<dbReference type="AlphaFoldDB" id="A0A8T2TG69"/>
<comment type="caution">
    <text evidence="1">The sequence shown here is derived from an EMBL/GenBank/DDBJ whole genome shotgun (WGS) entry which is preliminary data.</text>
</comment>
<protein>
    <submittedName>
        <fullName evidence="1">Uncharacterized protein</fullName>
    </submittedName>
</protein>
<dbReference type="Proteomes" id="UP000825935">
    <property type="component" value="Chromosome 13"/>
</dbReference>
<organism evidence="1 2">
    <name type="scientific">Ceratopteris richardii</name>
    <name type="common">Triangle waterfern</name>
    <dbReference type="NCBI Taxonomy" id="49495"/>
    <lineage>
        <taxon>Eukaryota</taxon>
        <taxon>Viridiplantae</taxon>
        <taxon>Streptophyta</taxon>
        <taxon>Embryophyta</taxon>
        <taxon>Tracheophyta</taxon>
        <taxon>Polypodiopsida</taxon>
        <taxon>Polypodiidae</taxon>
        <taxon>Polypodiales</taxon>
        <taxon>Pteridineae</taxon>
        <taxon>Pteridaceae</taxon>
        <taxon>Parkerioideae</taxon>
        <taxon>Ceratopteris</taxon>
    </lineage>
</organism>
<reference evidence="1" key="1">
    <citation type="submission" date="2021-08" db="EMBL/GenBank/DDBJ databases">
        <title>WGS assembly of Ceratopteris richardii.</title>
        <authorList>
            <person name="Marchant D.B."/>
            <person name="Chen G."/>
            <person name="Jenkins J."/>
            <person name="Shu S."/>
            <person name="Leebens-Mack J."/>
            <person name="Grimwood J."/>
            <person name="Schmutz J."/>
            <person name="Soltis P."/>
            <person name="Soltis D."/>
            <person name="Chen Z.-H."/>
        </authorList>
    </citation>
    <scope>NUCLEOTIDE SEQUENCE</scope>
    <source>
        <strain evidence="1">Whitten #5841</strain>
        <tissue evidence="1">Leaf</tissue>
    </source>
</reference>
<gene>
    <name evidence="1" type="ORF">KP509_13G002800</name>
</gene>
<dbReference type="Gene3D" id="3.90.180.10">
    <property type="entry name" value="Medium-chain alcohol dehydrogenases, catalytic domain"/>
    <property type="match status" value="1"/>
</dbReference>
<keyword evidence="2" id="KW-1185">Reference proteome</keyword>
<evidence type="ECO:0000313" key="2">
    <source>
        <dbReference type="Proteomes" id="UP000825935"/>
    </source>
</evidence>
<proteinExistence type="predicted"/>
<evidence type="ECO:0000313" key="1">
    <source>
        <dbReference type="EMBL" id="KAH7420344.1"/>
    </source>
</evidence>
<sequence length="108" mass="12156">MPVAYGRLHSVICPYKELPLCQLAISFFYCGSLMEVRRALEQVSLSRRLQPEKALQLVLRPISKVSPGQVVVRMIISIINPVDITVIKETRFSSFSRAIPVLSAEINK</sequence>
<name>A0A8T2TG69_CERRI</name>
<accession>A0A8T2TG69</accession>
<dbReference type="EMBL" id="CM035418">
    <property type="protein sequence ID" value="KAH7420344.1"/>
    <property type="molecule type" value="Genomic_DNA"/>
</dbReference>